<sequence length="256" mass="26920">MCREAVSARLDGEPGPAPAEAVDAHLERCASCHRWQEEAVALNRALRMRAAAQQPDLVAAVLAHAPAVPTLRQRRRTSLRTQWSRHALAVVAGAQLLLGLAQVFGLRFGMLAHGMAGGHGMDSGPGMSGHLFNESTSWALAVGAGLMWVAVRPRSAGGMLPVLSVFVAVLSVFVAHDLAAGEMTVARAASHLLLVAGLGLLAVTHRRHGRPQLPAPGHRLPAGRESSVTAGAVDPSDDREARRSVWPLPPTGRHAA</sequence>
<feature type="transmembrane region" description="Helical" evidence="2">
    <location>
        <begin position="158"/>
        <end position="179"/>
    </location>
</feature>
<feature type="transmembrane region" description="Helical" evidence="2">
    <location>
        <begin position="135"/>
        <end position="151"/>
    </location>
</feature>
<accession>A0A9X4REB4</accession>
<dbReference type="Pfam" id="PF13490">
    <property type="entry name" value="zf-HC2"/>
    <property type="match status" value="1"/>
</dbReference>
<reference evidence="4" key="1">
    <citation type="submission" date="2022-08" db="EMBL/GenBank/DDBJ databases">
        <title>Genome analysis of Corynebacteriales strain.</title>
        <authorList>
            <person name="Lee S.D."/>
        </authorList>
    </citation>
    <scope>NUCLEOTIDE SEQUENCE</scope>
    <source>
        <strain evidence="4">D3-21</strain>
    </source>
</reference>
<organism evidence="4 5">
    <name type="scientific">Speluncibacter jeojiensis</name>
    <dbReference type="NCBI Taxonomy" id="2710754"/>
    <lineage>
        <taxon>Bacteria</taxon>
        <taxon>Bacillati</taxon>
        <taxon>Actinomycetota</taxon>
        <taxon>Actinomycetes</taxon>
        <taxon>Mycobacteriales</taxon>
        <taxon>Speluncibacteraceae</taxon>
        <taxon>Speluncibacter</taxon>
    </lineage>
</organism>
<dbReference type="AlphaFoldDB" id="A0A9X4REB4"/>
<feature type="transmembrane region" description="Helical" evidence="2">
    <location>
        <begin position="185"/>
        <end position="203"/>
    </location>
</feature>
<evidence type="ECO:0000313" key="4">
    <source>
        <dbReference type="EMBL" id="MDG3015725.1"/>
    </source>
</evidence>
<feature type="transmembrane region" description="Helical" evidence="2">
    <location>
        <begin position="83"/>
        <end position="105"/>
    </location>
</feature>
<evidence type="ECO:0000313" key="5">
    <source>
        <dbReference type="Proteomes" id="UP001152755"/>
    </source>
</evidence>
<keyword evidence="5" id="KW-1185">Reference proteome</keyword>
<name>A0A9X4REB4_9ACTN</name>
<gene>
    <name evidence="4" type="ORF">NVS88_14275</name>
</gene>
<proteinExistence type="predicted"/>
<dbReference type="Proteomes" id="UP001152755">
    <property type="component" value="Unassembled WGS sequence"/>
</dbReference>
<comment type="caution">
    <text evidence="4">The sequence shown here is derived from an EMBL/GenBank/DDBJ whole genome shotgun (WGS) entry which is preliminary data.</text>
</comment>
<evidence type="ECO:0000259" key="3">
    <source>
        <dbReference type="Pfam" id="PF13490"/>
    </source>
</evidence>
<evidence type="ECO:0000256" key="2">
    <source>
        <dbReference type="SAM" id="Phobius"/>
    </source>
</evidence>
<dbReference type="EMBL" id="JANRHA010000009">
    <property type="protein sequence ID" value="MDG3015725.1"/>
    <property type="molecule type" value="Genomic_DNA"/>
</dbReference>
<dbReference type="RefSeq" id="WP_332520210.1">
    <property type="nucleotide sequence ID" value="NZ_JANRHA010000009.1"/>
</dbReference>
<keyword evidence="2" id="KW-1133">Transmembrane helix</keyword>
<dbReference type="InterPro" id="IPR027383">
    <property type="entry name" value="Znf_put"/>
</dbReference>
<protein>
    <submittedName>
        <fullName evidence="4">Zf-HC2 domain-containing protein</fullName>
    </submittedName>
</protein>
<keyword evidence="2" id="KW-0472">Membrane</keyword>
<keyword evidence="2" id="KW-0812">Transmembrane</keyword>
<feature type="domain" description="Putative zinc-finger" evidence="3">
    <location>
        <begin position="2"/>
        <end position="33"/>
    </location>
</feature>
<evidence type="ECO:0000256" key="1">
    <source>
        <dbReference type="SAM" id="MobiDB-lite"/>
    </source>
</evidence>
<feature type="region of interest" description="Disordered" evidence="1">
    <location>
        <begin position="209"/>
        <end position="256"/>
    </location>
</feature>